<proteinExistence type="predicted"/>
<dbReference type="EMBL" id="CAJOBF010006265">
    <property type="protein sequence ID" value="CAF4201443.1"/>
    <property type="molecule type" value="Genomic_DNA"/>
</dbReference>
<organism evidence="1 2">
    <name type="scientific">Rotaria magnacalcarata</name>
    <dbReference type="NCBI Taxonomy" id="392030"/>
    <lineage>
        <taxon>Eukaryota</taxon>
        <taxon>Metazoa</taxon>
        <taxon>Spiralia</taxon>
        <taxon>Gnathifera</taxon>
        <taxon>Rotifera</taxon>
        <taxon>Eurotatoria</taxon>
        <taxon>Bdelloidea</taxon>
        <taxon>Philodinida</taxon>
        <taxon>Philodinidae</taxon>
        <taxon>Rotaria</taxon>
    </lineage>
</organism>
<reference evidence="1" key="1">
    <citation type="submission" date="2021-02" db="EMBL/GenBank/DDBJ databases">
        <authorList>
            <person name="Nowell W R."/>
        </authorList>
    </citation>
    <scope>NUCLEOTIDE SEQUENCE</scope>
</reference>
<comment type="caution">
    <text evidence="1">The sequence shown here is derived from an EMBL/GenBank/DDBJ whole genome shotgun (WGS) entry which is preliminary data.</text>
</comment>
<sequence length="492" mass="56669">MEGPNGNITIVLRYLLPNATCRLHPTLKTANINQQAIELSCIKLIGRSYMITNDTQLIETNLAYEPQWCTTKNILNLKTLTEEIICALECKLLEISQPQSYVITSGYKRTQKLRKEAIVADKTATIVLNIYDMHFNSIELGQSYKITAVKTRLFKDVISLSTTTETIFNNIPELLDVSFDNSLVFASLKKIDGLLNDLQPDICNTNNITAINSYKVIIQISTTEEYSLILPRNLLVQCLTMEQDSSDISEIMLFGLIKNKNFIPSHIECIFDLNSGIINQIESKHYENINVVLQPDSMSLHEQNFYKLYGNDLPTPPEIVETIQEFNTNLINRFRFDKILPFIDFNHFLLAGGSSNIYQNLSNYYFIKQKILSNNRVYELEITFGCTMVEIINESHMRKKLILQFIYHPNVTSIETYLMAFDLDIIQMCFNGEKVLCTWACIRALNTGTFICYNLTNNLTTLARSAIRISKYYQKNFKLLYPHQFYIDDFCV</sequence>
<name>A0A820C3S8_9BILA</name>
<dbReference type="Proteomes" id="UP000663842">
    <property type="component" value="Unassembled WGS sequence"/>
</dbReference>
<dbReference type="InterPro" id="IPR012340">
    <property type="entry name" value="NA-bd_OB-fold"/>
</dbReference>
<dbReference type="AlphaFoldDB" id="A0A820C3S8"/>
<dbReference type="SUPFAM" id="SSF50249">
    <property type="entry name" value="Nucleic acid-binding proteins"/>
    <property type="match status" value="1"/>
</dbReference>
<gene>
    <name evidence="1" type="ORF">UXM345_LOCUS28026</name>
</gene>
<evidence type="ECO:0000313" key="1">
    <source>
        <dbReference type="EMBL" id="CAF4201443.1"/>
    </source>
</evidence>
<accession>A0A820C3S8</accession>
<dbReference type="Gene3D" id="2.40.50.140">
    <property type="entry name" value="Nucleic acid-binding proteins"/>
    <property type="match status" value="1"/>
</dbReference>
<evidence type="ECO:0000313" key="2">
    <source>
        <dbReference type="Proteomes" id="UP000663842"/>
    </source>
</evidence>
<protein>
    <submittedName>
        <fullName evidence="1">Uncharacterized protein</fullName>
    </submittedName>
</protein>